<keyword evidence="5" id="KW-0665">Pyrimidine biosynthesis</keyword>
<dbReference type="GO" id="GO:0002058">
    <property type="term" value="F:uracil binding"/>
    <property type="evidence" value="ECO:0007669"/>
    <property type="project" value="TreeGrafter"/>
</dbReference>
<evidence type="ECO:0000256" key="3">
    <source>
        <dbReference type="ARBA" id="ARBA00022630"/>
    </source>
</evidence>
<dbReference type="PIRSF" id="PIRSF000164">
    <property type="entry name" value="DHO_oxidase"/>
    <property type="match status" value="1"/>
</dbReference>
<name>A0A1Y1CEM7_9BACT</name>
<dbReference type="GO" id="GO:0004159">
    <property type="term" value="F:dihydropyrimidine dehydrogenase (NAD+) activity"/>
    <property type="evidence" value="ECO:0007669"/>
    <property type="project" value="UniProtKB-EC"/>
</dbReference>
<dbReference type="UniPathway" id="UPA00070"/>
<dbReference type="AlphaFoldDB" id="A0A1Y1CEM7"/>
<evidence type="ECO:0000256" key="5">
    <source>
        <dbReference type="ARBA" id="ARBA00022975"/>
    </source>
</evidence>
<dbReference type="KEGG" id="mbas:ALGA_0168"/>
<sequence length="334" mass="37299">MINLETTYMGLQLKNPLIVSSSGLTNSVRKIKIIEEKGAGAVVLKSLFEEQIRNETKNLIGKDPANRSYPEAEDYINTYIKGNSISNYLTLIKEAKEAVSIPVIASINCISSSDWTSFAKEIEKAGADAIELNAFIVPNDRNMSSIEYEKLYFNIFNAVKKEVNIPISMKIGIYFTNLFSVADRLNADGADALVLFNRFYEPDIDIEKMKITSAEVLSSASDIRKSLRWVGMLSDKIKGLDISASTGIHNGEAAIKQLLAGATTVQICSTVYEHGFDQITTILEDITKWMVRKEFKTVGEFRGSLNYGSIEDPGLYERAQFMKYFSNNEKDVLI</sequence>
<keyword evidence="4" id="KW-0288">FMN</keyword>
<comment type="cofactor">
    <cofactor evidence="1">
        <name>FMN</name>
        <dbReference type="ChEBI" id="CHEBI:58210"/>
    </cofactor>
</comment>
<keyword evidence="14" id="KW-1185">Reference proteome</keyword>
<dbReference type="OrthoDB" id="9794954at2"/>
<dbReference type="InterPro" id="IPR012135">
    <property type="entry name" value="Dihydroorotate_DH_1_2"/>
</dbReference>
<evidence type="ECO:0000313" key="14">
    <source>
        <dbReference type="Proteomes" id="UP000218267"/>
    </source>
</evidence>
<feature type="domain" description="Dihydroorotate dehydrogenase catalytic" evidence="12">
    <location>
        <begin position="4"/>
        <end position="290"/>
    </location>
</feature>
<dbReference type="Pfam" id="PF01180">
    <property type="entry name" value="DHO_dh"/>
    <property type="match status" value="1"/>
</dbReference>
<dbReference type="GO" id="GO:0050661">
    <property type="term" value="F:NADP binding"/>
    <property type="evidence" value="ECO:0007669"/>
    <property type="project" value="TreeGrafter"/>
</dbReference>
<comment type="catalytic activity">
    <reaction evidence="7">
        <text>5,6-dihydrothymine + NAD(+) = thymine + NADH + H(+)</text>
        <dbReference type="Rhea" id="RHEA:28791"/>
        <dbReference type="ChEBI" id="CHEBI:15378"/>
        <dbReference type="ChEBI" id="CHEBI:17821"/>
        <dbReference type="ChEBI" id="CHEBI:27468"/>
        <dbReference type="ChEBI" id="CHEBI:57540"/>
        <dbReference type="ChEBI" id="CHEBI:57945"/>
        <dbReference type="EC" id="1.3.1.1"/>
    </reaction>
</comment>
<evidence type="ECO:0000256" key="6">
    <source>
        <dbReference type="ARBA" id="ARBA00023002"/>
    </source>
</evidence>
<dbReference type="InterPro" id="IPR013785">
    <property type="entry name" value="Aldolase_TIM"/>
</dbReference>
<dbReference type="PANTHER" id="PTHR43073:SF2">
    <property type="entry name" value="DIHYDROPYRIMIDINE DEHYDROGENASE [NADP(+)]"/>
    <property type="match status" value="1"/>
</dbReference>
<gene>
    <name evidence="13" type="ORF">ALGA_0168</name>
</gene>
<dbReference type="RefSeq" id="WP_096427499.1">
    <property type="nucleotide sequence ID" value="NZ_AP018042.1"/>
</dbReference>
<dbReference type="Proteomes" id="UP000218267">
    <property type="component" value="Chromosome"/>
</dbReference>
<dbReference type="SUPFAM" id="SSF51395">
    <property type="entry name" value="FMN-linked oxidoreductases"/>
    <property type="match status" value="1"/>
</dbReference>
<keyword evidence="6" id="KW-0560">Oxidoreductase</keyword>
<evidence type="ECO:0000259" key="12">
    <source>
        <dbReference type="Pfam" id="PF01180"/>
    </source>
</evidence>
<proteinExistence type="predicted"/>
<evidence type="ECO:0000256" key="9">
    <source>
        <dbReference type="ARBA" id="ARBA00049578"/>
    </source>
</evidence>
<dbReference type="CDD" id="cd04739">
    <property type="entry name" value="DHOD_like"/>
    <property type="match status" value="1"/>
</dbReference>
<accession>A0A1Y1CEM7</accession>
<dbReference type="NCBIfam" id="NF005741">
    <property type="entry name" value="PRK07565.1"/>
    <property type="match status" value="1"/>
</dbReference>
<evidence type="ECO:0000256" key="10">
    <source>
        <dbReference type="ARBA" id="ARBA00049714"/>
    </source>
</evidence>
<keyword evidence="3" id="KW-0285">Flavoprotein</keyword>
<evidence type="ECO:0000256" key="4">
    <source>
        <dbReference type="ARBA" id="ARBA00022643"/>
    </source>
</evidence>
<dbReference type="GO" id="GO:0005737">
    <property type="term" value="C:cytoplasm"/>
    <property type="evidence" value="ECO:0007669"/>
    <property type="project" value="InterPro"/>
</dbReference>
<reference evidence="14" key="2">
    <citation type="journal article" date="2020" name="Antonie Van Leeuwenhoek">
        <title>Labilibaculum antarcticum sp. nov., a novel facultative anaerobic, psychrotorelant bacterium isolated from marine sediment of Antarctica.</title>
        <authorList>
            <person name="Watanabe M."/>
            <person name="Kojima H."/>
            <person name="Fukui M."/>
        </authorList>
    </citation>
    <scope>NUCLEOTIDE SEQUENCE [LARGE SCALE GENOMIC DNA]</scope>
    <source>
        <strain evidence="14">SPP2</strain>
    </source>
</reference>
<comment type="pathway">
    <text evidence="2">Pyrimidine metabolism; UMP biosynthesis via de novo pathway.</text>
</comment>
<evidence type="ECO:0000256" key="1">
    <source>
        <dbReference type="ARBA" id="ARBA00001917"/>
    </source>
</evidence>
<dbReference type="PANTHER" id="PTHR43073">
    <property type="entry name" value="DIHYDROPYRIMIDINE DEHYDROGENASE [NADP(+)]"/>
    <property type="match status" value="1"/>
</dbReference>
<dbReference type="EMBL" id="AP018042">
    <property type="protein sequence ID" value="BAX78563.1"/>
    <property type="molecule type" value="Genomic_DNA"/>
</dbReference>
<evidence type="ECO:0000256" key="2">
    <source>
        <dbReference type="ARBA" id="ARBA00004725"/>
    </source>
</evidence>
<evidence type="ECO:0000313" key="13">
    <source>
        <dbReference type="EMBL" id="BAX78563.1"/>
    </source>
</evidence>
<dbReference type="InterPro" id="IPR005720">
    <property type="entry name" value="Dihydroorotate_DH_cat"/>
</dbReference>
<dbReference type="GO" id="GO:0044205">
    <property type="term" value="P:'de novo' UMP biosynthetic process"/>
    <property type="evidence" value="ECO:0007669"/>
    <property type="project" value="UniProtKB-UniPathway"/>
</dbReference>
<dbReference type="GO" id="GO:0006212">
    <property type="term" value="P:uracil catabolic process"/>
    <property type="evidence" value="ECO:0007669"/>
    <property type="project" value="TreeGrafter"/>
</dbReference>
<dbReference type="Gene3D" id="3.20.20.70">
    <property type="entry name" value="Aldolase class I"/>
    <property type="match status" value="1"/>
</dbReference>
<reference evidence="13 14" key="1">
    <citation type="journal article" date="2018" name="Mar. Genomics">
        <title>Complete genome sequence of Marinifilaceae bacterium strain SPP2, isolated from the Antarctic marine sediment.</title>
        <authorList>
            <person name="Watanabe M."/>
            <person name="Kojima H."/>
            <person name="Fukui M."/>
        </authorList>
    </citation>
    <scope>NUCLEOTIDE SEQUENCE [LARGE SCALE GENOMIC DNA]</scope>
    <source>
        <strain evidence="13 14">SPP2</strain>
    </source>
</reference>
<protein>
    <recommendedName>
        <fullName evidence="11">dihydrouracil dehydrogenase (NAD(+))</fullName>
        <ecNumber evidence="11">1.3.1.1</ecNumber>
    </recommendedName>
</protein>
<dbReference type="GO" id="GO:0004152">
    <property type="term" value="F:dihydroorotate dehydrogenase activity"/>
    <property type="evidence" value="ECO:0007669"/>
    <property type="project" value="InterPro"/>
</dbReference>
<evidence type="ECO:0000256" key="7">
    <source>
        <dbReference type="ARBA" id="ARBA00047685"/>
    </source>
</evidence>
<dbReference type="GO" id="GO:0006210">
    <property type="term" value="P:thymine catabolic process"/>
    <property type="evidence" value="ECO:0007669"/>
    <property type="project" value="TreeGrafter"/>
</dbReference>
<dbReference type="EC" id="1.3.1.1" evidence="11"/>
<comment type="function">
    <text evidence="9">Involved in pyrimidine base degradation. Catalyzes physiologically the reduction of uracil to 5,6-dihydrouracil (DHU) by using NADH as a specific cosubstrate. It also catalyzes the reverse reaction and the reduction of thymine to 5,6-dihydrothymine (DHT).</text>
</comment>
<comment type="catalytic activity">
    <reaction evidence="8">
        <text>5,6-dihydrouracil + NAD(+) = uracil + NADH + H(+)</text>
        <dbReference type="Rhea" id="RHEA:20189"/>
        <dbReference type="ChEBI" id="CHEBI:15378"/>
        <dbReference type="ChEBI" id="CHEBI:15901"/>
        <dbReference type="ChEBI" id="CHEBI:17568"/>
        <dbReference type="ChEBI" id="CHEBI:57540"/>
        <dbReference type="ChEBI" id="CHEBI:57945"/>
        <dbReference type="EC" id="1.3.1.1"/>
    </reaction>
</comment>
<organism evidence="13 14">
    <name type="scientific">Labilibaculum antarcticum</name>
    <dbReference type="NCBI Taxonomy" id="1717717"/>
    <lineage>
        <taxon>Bacteria</taxon>
        <taxon>Pseudomonadati</taxon>
        <taxon>Bacteroidota</taxon>
        <taxon>Bacteroidia</taxon>
        <taxon>Marinilabiliales</taxon>
        <taxon>Marinifilaceae</taxon>
        <taxon>Labilibaculum</taxon>
    </lineage>
</organism>
<evidence type="ECO:0000256" key="11">
    <source>
        <dbReference type="ARBA" id="ARBA00049728"/>
    </source>
</evidence>
<comment type="subunit">
    <text evidence="10">Heterotetramer of 2 PreA and 2 PreT subunits.</text>
</comment>
<evidence type="ECO:0000256" key="8">
    <source>
        <dbReference type="ARBA" id="ARBA00048792"/>
    </source>
</evidence>